<organism evidence="1 2">
    <name type="scientific">Choristoneura fumiferana</name>
    <name type="common">Spruce budworm moth</name>
    <name type="synonym">Archips fumiferana</name>
    <dbReference type="NCBI Taxonomy" id="7141"/>
    <lineage>
        <taxon>Eukaryota</taxon>
        <taxon>Metazoa</taxon>
        <taxon>Ecdysozoa</taxon>
        <taxon>Arthropoda</taxon>
        <taxon>Hexapoda</taxon>
        <taxon>Insecta</taxon>
        <taxon>Pterygota</taxon>
        <taxon>Neoptera</taxon>
        <taxon>Endopterygota</taxon>
        <taxon>Lepidoptera</taxon>
        <taxon>Glossata</taxon>
        <taxon>Ditrysia</taxon>
        <taxon>Tortricoidea</taxon>
        <taxon>Tortricidae</taxon>
        <taxon>Tortricinae</taxon>
        <taxon>Choristoneura</taxon>
    </lineage>
</organism>
<dbReference type="Proteomes" id="UP001064048">
    <property type="component" value="Chromosome 13"/>
</dbReference>
<evidence type="ECO:0000313" key="2">
    <source>
        <dbReference type="Proteomes" id="UP001064048"/>
    </source>
</evidence>
<evidence type="ECO:0000313" key="1">
    <source>
        <dbReference type="EMBL" id="KAI8421189.1"/>
    </source>
</evidence>
<keyword evidence="2" id="KW-1185">Reference proteome</keyword>
<accession>A0ACC0JAT3</accession>
<sequence>MNGARCRESWVGAEWGRGAGAGGRGRHSAGSDDAEENQARVRRGRRRRGGGPVTRAPSHAPRRPAGDHAQAARQGAAPQHGAVDAAAAAAAATAARHLNLAQRAPHLALAPASGSRPARAPGARCRPAPGDPATQAAARRRGENDTLIYYILKLYY</sequence>
<gene>
    <name evidence="1" type="ORF">MSG28_008260</name>
</gene>
<comment type="caution">
    <text evidence="1">The sequence shown here is derived from an EMBL/GenBank/DDBJ whole genome shotgun (WGS) entry which is preliminary data.</text>
</comment>
<protein>
    <submittedName>
        <fullName evidence="1">Uncharacterized protein</fullName>
    </submittedName>
</protein>
<reference evidence="1 2" key="1">
    <citation type="journal article" date="2022" name="Genome Biol. Evol.">
        <title>The Spruce Budworm Genome: Reconstructing the Evolutionary History of Antifreeze Proteins.</title>
        <authorList>
            <person name="Beliveau C."/>
            <person name="Gagne P."/>
            <person name="Picq S."/>
            <person name="Vernygora O."/>
            <person name="Keeling C.I."/>
            <person name="Pinkney K."/>
            <person name="Doucet D."/>
            <person name="Wen F."/>
            <person name="Johnston J.S."/>
            <person name="Maaroufi H."/>
            <person name="Boyle B."/>
            <person name="Laroche J."/>
            <person name="Dewar K."/>
            <person name="Juretic N."/>
            <person name="Blackburn G."/>
            <person name="Nisole A."/>
            <person name="Brunet B."/>
            <person name="Brandao M."/>
            <person name="Lumley L."/>
            <person name="Duan J."/>
            <person name="Quan G."/>
            <person name="Lucarotti C.J."/>
            <person name="Roe A.D."/>
            <person name="Sperling F.A.H."/>
            <person name="Levesque R.C."/>
            <person name="Cusson M."/>
        </authorList>
    </citation>
    <scope>NUCLEOTIDE SEQUENCE [LARGE SCALE GENOMIC DNA]</scope>
    <source>
        <strain evidence="1">Glfc:IPQL:Cfum</strain>
    </source>
</reference>
<name>A0ACC0JAT3_CHOFU</name>
<feature type="non-terminal residue" evidence="1">
    <location>
        <position position="156"/>
    </location>
</feature>
<dbReference type="EMBL" id="CM046113">
    <property type="protein sequence ID" value="KAI8421189.1"/>
    <property type="molecule type" value="Genomic_DNA"/>
</dbReference>
<proteinExistence type="predicted"/>